<evidence type="ECO:0000256" key="1">
    <source>
        <dbReference type="ARBA" id="ARBA00007316"/>
    </source>
</evidence>
<dbReference type="PANTHER" id="PTHR32309:SF13">
    <property type="entry name" value="FERRIC ENTEROBACTIN TRANSPORT PROTEIN FEPE"/>
    <property type="match status" value="1"/>
</dbReference>
<dbReference type="InterPro" id="IPR050445">
    <property type="entry name" value="Bact_polysacc_biosynth/exp"/>
</dbReference>
<evidence type="ECO:0000259" key="9">
    <source>
        <dbReference type="Pfam" id="PF13614"/>
    </source>
</evidence>
<dbReference type="Gene3D" id="3.40.50.300">
    <property type="entry name" value="P-loop containing nucleotide triphosphate hydrolases"/>
    <property type="match status" value="1"/>
</dbReference>
<dbReference type="AlphaFoldDB" id="A0A7J0BUD3"/>
<evidence type="ECO:0000256" key="4">
    <source>
        <dbReference type="ARBA" id="ARBA00022741"/>
    </source>
</evidence>
<evidence type="ECO:0000256" key="7">
    <source>
        <dbReference type="ARBA" id="ARBA00023137"/>
    </source>
</evidence>
<comment type="catalytic activity">
    <reaction evidence="8">
        <text>L-tyrosyl-[protein] + ATP = O-phospho-L-tyrosyl-[protein] + ADP + H(+)</text>
        <dbReference type="Rhea" id="RHEA:10596"/>
        <dbReference type="Rhea" id="RHEA-COMP:10136"/>
        <dbReference type="Rhea" id="RHEA-COMP:20101"/>
        <dbReference type="ChEBI" id="CHEBI:15378"/>
        <dbReference type="ChEBI" id="CHEBI:30616"/>
        <dbReference type="ChEBI" id="CHEBI:46858"/>
        <dbReference type="ChEBI" id="CHEBI:61978"/>
        <dbReference type="ChEBI" id="CHEBI:456216"/>
        <dbReference type="EC" id="2.7.10.2"/>
    </reaction>
</comment>
<dbReference type="RefSeq" id="WP_174409936.1">
    <property type="nucleotide sequence ID" value="NZ_BLVP01000008.1"/>
</dbReference>
<comment type="caution">
    <text evidence="10">The sequence shown here is derived from an EMBL/GenBank/DDBJ whole genome shotgun (WGS) entry which is preliminary data.</text>
</comment>
<evidence type="ECO:0000256" key="8">
    <source>
        <dbReference type="ARBA" id="ARBA00051245"/>
    </source>
</evidence>
<sequence>MSRIEEALSRAAERRLEMAGAASGIEAGAVPVMAQVPRVSSFAKTFTHFEEEVPERLKHQHMLVTLNDPAGHAAEEYRKLKESIVNISKKKGFRNTLMITSSSVGEGKSVTSVNLAISLAQEMDFTVLLIDADLRRPTCHTLLNLDNEKGLSDFLLGATDVSSLICKTGVGKLSFMPAGKATPNPGELLASNRMVSLLEEVKHRYPDRFVLIDTPPALPFAETRSLSRMVDGAVLVIREGASSQKDIAETVEALRETSIYGTVLNQASNRNWMKKHGYYYDRYYSAAR</sequence>
<evidence type="ECO:0000313" key="11">
    <source>
        <dbReference type="Proteomes" id="UP000503820"/>
    </source>
</evidence>
<keyword evidence="7" id="KW-0829">Tyrosine-protein kinase</keyword>
<accession>A0A7J0BUD3</accession>
<dbReference type="SUPFAM" id="SSF52540">
    <property type="entry name" value="P-loop containing nucleoside triphosphate hydrolases"/>
    <property type="match status" value="1"/>
</dbReference>
<feature type="domain" description="AAA" evidence="9">
    <location>
        <begin position="104"/>
        <end position="227"/>
    </location>
</feature>
<dbReference type="InterPro" id="IPR027417">
    <property type="entry name" value="P-loop_NTPase"/>
</dbReference>
<keyword evidence="11" id="KW-1185">Reference proteome</keyword>
<name>A0A7J0BUD3_9BACT</name>
<dbReference type="GO" id="GO:0005524">
    <property type="term" value="F:ATP binding"/>
    <property type="evidence" value="ECO:0007669"/>
    <property type="project" value="UniProtKB-KW"/>
</dbReference>
<evidence type="ECO:0000256" key="2">
    <source>
        <dbReference type="ARBA" id="ARBA00011903"/>
    </source>
</evidence>
<gene>
    <name evidence="10" type="ORF">DSM19430T_20110</name>
</gene>
<evidence type="ECO:0000256" key="6">
    <source>
        <dbReference type="ARBA" id="ARBA00022840"/>
    </source>
</evidence>
<protein>
    <recommendedName>
        <fullName evidence="2">non-specific protein-tyrosine kinase</fullName>
        <ecNumber evidence="2">2.7.10.2</ecNumber>
    </recommendedName>
</protein>
<dbReference type="GO" id="GO:0004715">
    <property type="term" value="F:non-membrane spanning protein tyrosine kinase activity"/>
    <property type="evidence" value="ECO:0007669"/>
    <property type="project" value="UniProtKB-EC"/>
</dbReference>
<keyword evidence="5" id="KW-0418">Kinase</keyword>
<keyword evidence="6" id="KW-0067">ATP-binding</keyword>
<evidence type="ECO:0000313" key="10">
    <source>
        <dbReference type="EMBL" id="GFM37327.1"/>
    </source>
</evidence>
<dbReference type="PANTHER" id="PTHR32309">
    <property type="entry name" value="TYROSINE-PROTEIN KINASE"/>
    <property type="match status" value="1"/>
</dbReference>
<dbReference type="EMBL" id="BLVP01000008">
    <property type="protein sequence ID" value="GFM37327.1"/>
    <property type="molecule type" value="Genomic_DNA"/>
</dbReference>
<keyword evidence="3" id="KW-0808">Transferase</keyword>
<dbReference type="InterPro" id="IPR025669">
    <property type="entry name" value="AAA_dom"/>
</dbReference>
<evidence type="ECO:0000256" key="3">
    <source>
        <dbReference type="ARBA" id="ARBA00022679"/>
    </source>
</evidence>
<proteinExistence type="inferred from homology"/>
<dbReference type="Proteomes" id="UP000503820">
    <property type="component" value="Unassembled WGS sequence"/>
</dbReference>
<evidence type="ECO:0000256" key="5">
    <source>
        <dbReference type="ARBA" id="ARBA00022777"/>
    </source>
</evidence>
<comment type="similarity">
    <text evidence="1">Belongs to the CpsD/CapB family.</text>
</comment>
<dbReference type="GO" id="GO:0005886">
    <property type="term" value="C:plasma membrane"/>
    <property type="evidence" value="ECO:0007669"/>
    <property type="project" value="TreeGrafter"/>
</dbReference>
<keyword evidence="4" id="KW-0547">Nucleotide-binding</keyword>
<dbReference type="EC" id="2.7.10.2" evidence="2"/>
<dbReference type="Pfam" id="PF13614">
    <property type="entry name" value="AAA_31"/>
    <property type="match status" value="1"/>
</dbReference>
<dbReference type="CDD" id="cd05387">
    <property type="entry name" value="BY-kinase"/>
    <property type="match status" value="1"/>
</dbReference>
<dbReference type="InterPro" id="IPR005702">
    <property type="entry name" value="Wzc-like_C"/>
</dbReference>
<dbReference type="NCBIfam" id="TIGR03018">
    <property type="entry name" value="pepcterm_TyrKin"/>
    <property type="match status" value="1"/>
</dbReference>
<organism evidence="10 11">
    <name type="scientific">Desulfovibrio psychrotolerans</name>
    <dbReference type="NCBI Taxonomy" id="415242"/>
    <lineage>
        <taxon>Bacteria</taxon>
        <taxon>Pseudomonadati</taxon>
        <taxon>Thermodesulfobacteriota</taxon>
        <taxon>Desulfovibrionia</taxon>
        <taxon>Desulfovibrionales</taxon>
        <taxon>Desulfovibrionaceae</taxon>
        <taxon>Desulfovibrio</taxon>
    </lineage>
</organism>
<reference evidence="10 11" key="1">
    <citation type="submission" date="2020-05" db="EMBL/GenBank/DDBJ databases">
        <title>Draft genome sequence of Desulfovibrio psychrotolerans JS1T.</title>
        <authorList>
            <person name="Ueno A."/>
            <person name="Tamazawa S."/>
            <person name="Tamamura S."/>
            <person name="Murakami T."/>
            <person name="Kiyama T."/>
            <person name="Inomata H."/>
            <person name="Amano Y."/>
            <person name="Miyakawa K."/>
            <person name="Tamaki H."/>
            <person name="Naganuma T."/>
            <person name="Kaneko K."/>
        </authorList>
    </citation>
    <scope>NUCLEOTIDE SEQUENCE [LARGE SCALE GENOMIC DNA]</scope>
    <source>
        <strain evidence="10 11">JS1</strain>
    </source>
</reference>
<dbReference type="NCBIfam" id="TIGR01007">
    <property type="entry name" value="eps_fam"/>
    <property type="match status" value="1"/>
</dbReference>